<sequence>MHPIELLVEEANQKFWDMTKRQSRSSKEAVNEYRRRYKREPPPGFNQWYDAAVKSNTPVNDNFDTIMAAFEPYWAFSAQEMRARVQDLENVNGWKVCIINIDSHTQQVSVSHTQKVWATYKYNISMDF</sequence>
<accession>A0A8H6FMY2</accession>
<organism evidence="1 2">
    <name type="scientific">Letharia columbiana</name>
    <dbReference type="NCBI Taxonomy" id="112416"/>
    <lineage>
        <taxon>Eukaryota</taxon>
        <taxon>Fungi</taxon>
        <taxon>Dikarya</taxon>
        <taxon>Ascomycota</taxon>
        <taxon>Pezizomycotina</taxon>
        <taxon>Lecanoromycetes</taxon>
        <taxon>OSLEUM clade</taxon>
        <taxon>Lecanoromycetidae</taxon>
        <taxon>Lecanorales</taxon>
        <taxon>Lecanorineae</taxon>
        <taxon>Parmeliaceae</taxon>
        <taxon>Letharia</taxon>
    </lineage>
</organism>
<protein>
    <submittedName>
        <fullName evidence="1">Uncharacterized protein</fullName>
    </submittedName>
</protein>
<reference evidence="1 2" key="1">
    <citation type="journal article" date="2020" name="Genomics">
        <title>Complete, high-quality genomes from long-read metagenomic sequencing of two wolf lichen thalli reveals enigmatic genome architecture.</title>
        <authorList>
            <person name="McKenzie S.K."/>
            <person name="Walston R.F."/>
            <person name="Allen J.L."/>
        </authorList>
    </citation>
    <scope>NUCLEOTIDE SEQUENCE [LARGE SCALE GENOMIC DNA]</scope>
    <source>
        <strain evidence="1">WasteWater2</strain>
    </source>
</reference>
<keyword evidence="2" id="KW-1185">Reference proteome</keyword>
<dbReference type="RefSeq" id="XP_037160937.1">
    <property type="nucleotide sequence ID" value="XM_037312143.1"/>
</dbReference>
<dbReference type="GeneID" id="59291904"/>
<comment type="caution">
    <text evidence="1">The sequence shown here is derived from an EMBL/GenBank/DDBJ whole genome shotgun (WGS) entry which is preliminary data.</text>
</comment>
<evidence type="ECO:0000313" key="1">
    <source>
        <dbReference type="EMBL" id="KAF6231505.1"/>
    </source>
</evidence>
<gene>
    <name evidence="1" type="ORF">HO173_010257</name>
</gene>
<proteinExistence type="predicted"/>
<name>A0A8H6FMY2_9LECA</name>
<dbReference type="AlphaFoldDB" id="A0A8H6FMY2"/>
<evidence type="ECO:0000313" key="2">
    <source>
        <dbReference type="Proteomes" id="UP000578531"/>
    </source>
</evidence>
<dbReference type="Proteomes" id="UP000578531">
    <property type="component" value="Unassembled WGS sequence"/>
</dbReference>
<dbReference type="OrthoDB" id="202415at2759"/>
<dbReference type="EMBL" id="JACCJC010000056">
    <property type="protein sequence ID" value="KAF6231505.1"/>
    <property type="molecule type" value="Genomic_DNA"/>
</dbReference>